<gene>
    <name evidence="1" type="ORF">K5L39_03545</name>
</gene>
<dbReference type="RefSeq" id="WP_225397310.1">
    <property type="nucleotide sequence ID" value="NZ_JAYJJQ010000002.1"/>
</dbReference>
<sequence>MTARLPSAFAELERFAETWCLPTETERFEQRVASTIPELRQFYDAFFPRLEEAIEYCDKFTLDELPEDAVNLLHLIYSLVMVAMAVEIMGQPAPVDAADAVMIRTGWPVP</sequence>
<comment type="caution">
    <text evidence="1">The sequence shown here is derived from an EMBL/GenBank/DDBJ whole genome shotgun (WGS) entry which is preliminary data.</text>
</comment>
<dbReference type="Proteomes" id="UP001299283">
    <property type="component" value="Unassembled WGS sequence"/>
</dbReference>
<evidence type="ECO:0008006" key="3">
    <source>
        <dbReference type="Google" id="ProtNLM"/>
    </source>
</evidence>
<name>A0ABU5YTP7_9MYCO</name>
<accession>A0ABU5YTP7</accession>
<evidence type="ECO:0000313" key="2">
    <source>
        <dbReference type="Proteomes" id="UP001299283"/>
    </source>
</evidence>
<reference evidence="1 2" key="1">
    <citation type="submission" date="2023-12" db="EMBL/GenBank/DDBJ databases">
        <title>Description of new species of Mycobacterium terrae complex isolated from sewage at the Sao Paulo Zoological Park Foundation in Brazil.</title>
        <authorList>
            <person name="Romagnoli C.L."/>
            <person name="Conceicao E.C."/>
            <person name="Machado E."/>
            <person name="Barreto L.B.P.F."/>
            <person name="Sharma A."/>
            <person name="Silva N.M."/>
            <person name="Marques L.E."/>
            <person name="Juliana M.A."/>
            <person name="Lourenco M.C.S."/>
            <person name="Digiampietri L.A."/>
            <person name="Suffys P.N."/>
            <person name="Viana-Niero C."/>
        </authorList>
    </citation>
    <scope>NUCLEOTIDE SEQUENCE [LARGE SCALE GENOMIC DNA]</scope>
    <source>
        <strain evidence="1 2">MYC017</strain>
    </source>
</reference>
<evidence type="ECO:0000313" key="1">
    <source>
        <dbReference type="EMBL" id="MEB3068251.1"/>
    </source>
</evidence>
<dbReference type="EMBL" id="JAYJJQ010000002">
    <property type="protein sequence ID" value="MEB3068251.1"/>
    <property type="molecule type" value="Genomic_DNA"/>
</dbReference>
<proteinExistence type="predicted"/>
<organism evidence="1 2">
    <name type="scientific">[Mycobacterium] vasticus</name>
    <dbReference type="NCBI Taxonomy" id="2875777"/>
    <lineage>
        <taxon>Bacteria</taxon>
        <taxon>Bacillati</taxon>
        <taxon>Actinomycetota</taxon>
        <taxon>Actinomycetes</taxon>
        <taxon>Mycobacteriales</taxon>
        <taxon>Mycobacteriaceae</taxon>
        <taxon>Mycolicibacter</taxon>
    </lineage>
</organism>
<protein>
    <recommendedName>
        <fullName evidence="3">Xaa-Pro dipeptidase</fullName>
    </recommendedName>
</protein>
<keyword evidence="2" id="KW-1185">Reference proteome</keyword>